<dbReference type="OrthoDB" id="8197683at2759"/>
<keyword evidence="1" id="KW-0812">Transmembrane</keyword>
<protein>
    <submittedName>
        <fullName evidence="2">Uncharacterized protein</fullName>
    </submittedName>
</protein>
<proteinExistence type="predicted"/>
<name>A0A8S1EF17_9INSE</name>
<dbReference type="EMBL" id="CADEPI010001061">
    <property type="protein sequence ID" value="CAB3388985.1"/>
    <property type="molecule type" value="Genomic_DNA"/>
</dbReference>
<dbReference type="Proteomes" id="UP000494165">
    <property type="component" value="Unassembled WGS sequence"/>
</dbReference>
<dbReference type="AlphaFoldDB" id="A0A8S1EF17"/>
<comment type="caution">
    <text evidence="2">The sequence shown here is derived from an EMBL/GenBank/DDBJ whole genome shotgun (WGS) entry which is preliminary data.</text>
</comment>
<reference evidence="2 3" key="1">
    <citation type="submission" date="2020-04" db="EMBL/GenBank/DDBJ databases">
        <authorList>
            <person name="Alioto T."/>
            <person name="Alioto T."/>
            <person name="Gomez Garrido J."/>
        </authorList>
    </citation>
    <scope>NUCLEOTIDE SEQUENCE [LARGE SCALE GENOMIC DNA]</scope>
</reference>
<sequence>MVPTQCHRVRPGAVGVGGGGARIYRLGVGVRRPARRAARYKVERAAEAQQFTTMYKTVRHGENSLQYTILPQQDSGPHGVDSEAAAAAAAFGGRKEATACGRSAVLVAICVVLVGGVVAAVIVPFLVSSSIVIRTPHHRPLRPASAAPTPPPAPELLA</sequence>
<evidence type="ECO:0000313" key="2">
    <source>
        <dbReference type="EMBL" id="CAB3388985.1"/>
    </source>
</evidence>
<accession>A0A8S1EF17</accession>
<keyword evidence="1" id="KW-0472">Membrane</keyword>
<gene>
    <name evidence="2" type="ORF">CLODIP_2_CD09830</name>
</gene>
<organism evidence="2 3">
    <name type="scientific">Cloeon dipterum</name>
    <dbReference type="NCBI Taxonomy" id="197152"/>
    <lineage>
        <taxon>Eukaryota</taxon>
        <taxon>Metazoa</taxon>
        <taxon>Ecdysozoa</taxon>
        <taxon>Arthropoda</taxon>
        <taxon>Hexapoda</taxon>
        <taxon>Insecta</taxon>
        <taxon>Pterygota</taxon>
        <taxon>Palaeoptera</taxon>
        <taxon>Ephemeroptera</taxon>
        <taxon>Pisciforma</taxon>
        <taxon>Baetidae</taxon>
        <taxon>Cloeon</taxon>
    </lineage>
</organism>
<evidence type="ECO:0000256" key="1">
    <source>
        <dbReference type="SAM" id="Phobius"/>
    </source>
</evidence>
<feature type="non-terminal residue" evidence="2">
    <location>
        <position position="158"/>
    </location>
</feature>
<feature type="transmembrane region" description="Helical" evidence="1">
    <location>
        <begin position="104"/>
        <end position="127"/>
    </location>
</feature>
<keyword evidence="3" id="KW-1185">Reference proteome</keyword>
<evidence type="ECO:0000313" key="3">
    <source>
        <dbReference type="Proteomes" id="UP000494165"/>
    </source>
</evidence>
<keyword evidence="1" id="KW-1133">Transmembrane helix</keyword>